<feature type="domain" description="Cysteine-rich VLP" evidence="1">
    <location>
        <begin position="5"/>
        <end position="59"/>
    </location>
</feature>
<organism evidence="2">
    <name type="scientific">marine sediment metagenome</name>
    <dbReference type="NCBI Taxonomy" id="412755"/>
    <lineage>
        <taxon>unclassified sequences</taxon>
        <taxon>metagenomes</taxon>
        <taxon>ecological metagenomes</taxon>
    </lineage>
</organism>
<name>X1AQ47_9ZZZZ</name>
<dbReference type="Pfam" id="PF14194">
    <property type="entry name" value="Cys_rich_VLP"/>
    <property type="match status" value="1"/>
</dbReference>
<evidence type="ECO:0000313" key="2">
    <source>
        <dbReference type="EMBL" id="GAG71462.1"/>
    </source>
</evidence>
<sequence length="62" mass="7366">MNIGKAVKILVTRECANYDEVFNDIKDYCCLEWTKGYRCIFFIKENAECFYFERAVLPTNPQ</sequence>
<dbReference type="EMBL" id="BART01004491">
    <property type="protein sequence ID" value="GAG71462.1"/>
    <property type="molecule type" value="Genomic_DNA"/>
</dbReference>
<reference evidence="2" key="1">
    <citation type="journal article" date="2014" name="Front. Microbiol.">
        <title>High frequency of phylogenetically diverse reductive dehalogenase-homologous genes in deep subseafloor sedimentary metagenomes.</title>
        <authorList>
            <person name="Kawai M."/>
            <person name="Futagami T."/>
            <person name="Toyoda A."/>
            <person name="Takaki Y."/>
            <person name="Nishi S."/>
            <person name="Hori S."/>
            <person name="Arai W."/>
            <person name="Tsubouchi T."/>
            <person name="Morono Y."/>
            <person name="Uchiyama I."/>
            <person name="Ito T."/>
            <person name="Fujiyama A."/>
            <person name="Inagaki F."/>
            <person name="Takami H."/>
        </authorList>
    </citation>
    <scope>NUCLEOTIDE SEQUENCE</scope>
    <source>
        <strain evidence="2">Expedition CK06-06</strain>
    </source>
</reference>
<feature type="non-terminal residue" evidence="2">
    <location>
        <position position="62"/>
    </location>
</feature>
<protein>
    <recommendedName>
        <fullName evidence="1">Cysteine-rich VLP domain-containing protein</fullName>
    </recommendedName>
</protein>
<dbReference type="AlphaFoldDB" id="X1AQ47"/>
<proteinExistence type="predicted"/>
<evidence type="ECO:0000259" key="1">
    <source>
        <dbReference type="Pfam" id="PF14194"/>
    </source>
</evidence>
<accession>X1AQ47</accession>
<dbReference type="InterPro" id="IPR025973">
    <property type="entry name" value="Cys_rich_VLP_dom"/>
</dbReference>
<gene>
    <name evidence="2" type="ORF">S01H4_11231</name>
</gene>
<comment type="caution">
    <text evidence="2">The sequence shown here is derived from an EMBL/GenBank/DDBJ whole genome shotgun (WGS) entry which is preliminary data.</text>
</comment>